<sequence length="77" mass="8269">MYDDVEESSFEVDRGFAGVLWQPPTDGTARPLVLLGHGGPFHGERAGESLSTTAYQQLIVAHGVELTERLWGGAVVS</sequence>
<evidence type="ECO:0008006" key="3">
    <source>
        <dbReference type="Google" id="ProtNLM"/>
    </source>
</evidence>
<dbReference type="RefSeq" id="WP_134116186.1">
    <property type="nucleotide sequence ID" value="NZ_SODF01000001.1"/>
</dbReference>
<comment type="caution">
    <text evidence="1">The sequence shown here is derived from an EMBL/GenBank/DDBJ whole genome shotgun (WGS) entry which is preliminary data.</text>
</comment>
<protein>
    <recommendedName>
        <fullName evidence="3">Alpha/beta hydrolase family protein</fullName>
    </recommendedName>
</protein>
<gene>
    <name evidence="1" type="ORF">EV650_1227</name>
</gene>
<reference evidence="1 2" key="1">
    <citation type="submission" date="2019-03" db="EMBL/GenBank/DDBJ databases">
        <title>Genomic Encyclopedia of Type Strains, Phase III (KMG-III): the genomes of soil and plant-associated and newly described type strains.</title>
        <authorList>
            <person name="Whitman W."/>
        </authorList>
    </citation>
    <scope>NUCLEOTIDE SEQUENCE [LARGE SCALE GENOMIC DNA]</scope>
    <source>
        <strain evidence="1 2">VKM Ac-2570</strain>
    </source>
</reference>
<dbReference type="EMBL" id="SODF01000001">
    <property type="protein sequence ID" value="TDW22390.1"/>
    <property type="molecule type" value="Genomic_DNA"/>
</dbReference>
<organism evidence="1 2">
    <name type="scientific">Kribbella kalugense</name>
    <dbReference type="NCBI Taxonomy" id="2512221"/>
    <lineage>
        <taxon>Bacteria</taxon>
        <taxon>Bacillati</taxon>
        <taxon>Actinomycetota</taxon>
        <taxon>Actinomycetes</taxon>
        <taxon>Propionibacteriales</taxon>
        <taxon>Kribbellaceae</taxon>
        <taxon>Kribbella</taxon>
    </lineage>
</organism>
<dbReference type="Proteomes" id="UP000295447">
    <property type="component" value="Unassembled WGS sequence"/>
</dbReference>
<evidence type="ECO:0000313" key="1">
    <source>
        <dbReference type="EMBL" id="TDW22390.1"/>
    </source>
</evidence>
<keyword evidence="2" id="KW-1185">Reference proteome</keyword>
<accession>A0A4R8A2J7</accession>
<evidence type="ECO:0000313" key="2">
    <source>
        <dbReference type="Proteomes" id="UP000295447"/>
    </source>
</evidence>
<proteinExistence type="predicted"/>
<dbReference type="AlphaFoldDB" id="A0A4R8A2J7"/>
<name>A0A4R8A2J7_9ACTN</name>